<gene>
    <name evidence="2" type="ORF">CASFOL_033870</name>
</gene>
<organism evidence="2 3">
    <name type="scientific">Castilleja foliolosa</name>
    <dbReference type="NCBI Taxonomy" id="1961234"/>
    <lineage>
        <taxon>Eukaryota</taxon>
        <taxon>Viridiplantae</taxon>
        <taxon>Streptophyta</taxon>
        <taxon>Embryophyta</taxon>
        <taxon>Tracheophyta</taxon>
        <taxon>Spermatophyta</taxon>
        <taxon>Magnoliopsida</taxon>
        <taxon>eudicotyledons</taxon>
        <taxon>Gunneridae</taxon>
        <taxon>Pentapetalae</taxon>
        <taxon>asterids</taxon>
        <taxon>lamiids</taxon>
        <taxon>Lamiales</taxon>
        <taxon>Orobanchaceae</taxon>
        <taxon>Pedicularideae</taxon>
        <taxon>Castillejinae</taxon>
        <taxon>Castilleja</taxon>
    </lineage>
</organism>
<name>A0ABD3BZ07_9LAMI</name>
<dbReference type="Proteomes" id="UP001632038">
    <property type="component" value="Unassembled WGS sequence"/>
</dbReference>
<feature type="region of interest" description="Disordered" evidence="1">
    <location>
        <begin position="55"/>
        <end position="102"/>
    </location>
</feature>
<dbReference type="AlphaFoldDB" id="A0ABD3BZ07"/>
<feature type="compositionally biased region" description="Acidic residues" evidence="1">
    <location>
        <begin position="61"/>
        <end position="80"/>
    </location>
</feature>
<evidence type="ECO:0000313" key="3">
    <source>
        <dbReference type="Proteomes" id="UP001632038"/>
    </source>
</evidence>
<reference evidence="3" key="1">
    <citation type="journal article" date="2024" name="IScience">
        <title>Strigolactones Initiate the Formation of Haustorium-like Structures in Castilleja.</title>
        <authorList>
            <person name="Buerger M."/>
            <person name="Peterson D."/>
            <person name="Chory J."/>
        </authorList>
    </citation>
    <scope>NUCLEOTIDE SEQUENCE [LARGE SCALE GENOMIC DNA]</scope>
</reference>
<accession>A0ABD3BZ07</accession>
<evidence type="ECO:0000256" key="1">
    <source>
        <dbReference type="SAM" id="MobiDB-lite"/>
    </source>
</evidence>
<keyword evidence="3" id="KW-1185">Reference proteome</keyword>
<dbReference type="EMBL" id="JAVIJP010000060">
    <property type="protein sequence ID" value="KAL3622459.1"/>
    <property type="molecule type" value="Genomic_DNA"/>
</dbReference>
<protein>
    <submittedName>
        <fullName evidence="2">Uncharacterized protein</fullName>
    </submittedName>
</protein>
<proteinExistence type="predicted"/>
<sequence>MASLPLCSNGFLRPTFKELWEKNFSWELWEKKSIGIMVKNIIMGKKLVVGAVGKKSIGTSPDDEEEVEEEVSEEEVDEEGILITIDPYSSSSNSGDDDGEPKDLRLFKCNMPNCKDEHYQICAHL</sequence>
<comment type="caution">
    <text evidence="2">The sequence shown here is derived from an EMBL/GenBank/DDBJ whole genome shotgun (WGS) entry which is preliminary data.</text>
</comment>
<evidence type="ECO:0000313" key="2">
    <source>
        <dbReference type="EMBL" id="KAL3622459.1"/>
    </source>
</evidence>